<dbReference type="OrthoDB" id="6636606at2"/>
<keyword evidence="2" id="KW-1185">Reference proteome</keyword>
<name>A0A1H9MZE7_9GAMM</name>
<evidence type="ECO:0000313" key="1">
    <source>
        <dbReference type="EMBL" id="SER29074.1"/>
    </source>
</evidence>
<dbReference type="EMBL" id="FOGC01000020">
    <property type="protein sequence ID" value="SER29074.1"/>
    <property type="molecule type" value="Genomic_DNA"/>
</dbReference>
<dbReference type="STRING" id="988801.SAMN05216522_12014"/>
<proteinExistence type="predicted"/>
<gene>
    <name evidence="1" type="ORF">SAMN05216522_12014</name>
</gene>
<dbReference type="Proteomes" id="UP000242515">
    <property type="component" value="Unassembled WGS sequence"/>
</dbReference>
<dbReference type="RefSeq" id="WP_092678454.1">
    <property type="nucleotide sequence ID" value="NZ_FOGC01000020.1"/>
</dbReference>
<reference evidence="2" key="1">
    <citation type="submission" date="2016-10" db="EMBL/GenBank/DDBJ databases">
        <authorList>
            <person name="Varghese N."/>
            <person name="Submissions S."/>
        </authorList>
    </citation>
    <scope>NUCLEOTIDE SEQUENCE [LARGE SCALE GENOMIC DNA]</scope>
    <source>
        <strain evidence="2">8N4</strain>
    </source>
</reference>
<protein>
    <submittedName>
        <fullName evidence="1">Uncharacterized protein</fullName>
    </submittedName>
</protein>
<organism evidence="1 2">
    <name type="scientific">Rosenbergiella nectarea</name>
    <dbReference type="NCBI Taxonomy" id="988801"/>
    <lineage>
        <taxon>Bacteria</taxon>
        <taxon>Pseudomonadati</taxon>
        <taxon>Pseudomonadota</taxon>
        <taxon>Gammaproteobacteria</taxon>
        <taxon>Enterobacterales</taxon>
        <taxon>Erwiniaceae</taxon>
        <taxon>Rosenbergiella</taxon>
    </lineage>
</organism>
<sequence length="83" mass="9784">MTPNINYRYSVFREDAIEYLLKNVEKFPKEVPGKISISIFQGWRWVESLEGEIIFADCISPCITAKDLQERREQTLELWGCLK</sequence>
<accession>A0A1H9MZE7</accession>
<evidence type="ECO:0000313" key="2">
    <source>
        <dbReference type="Proteomes" id="UP000242515"/>
    </source>
</evidence>
<dbReference type="AlphaFoldDB" id="A0A1H9MZE7"/>